<organism evidence="14 15">
    <name type="scientific">Ligilactobacillus acidipiscis</name>
    <dbReference type="NCBI Taxonomy" id="89059"/>
    <lineage>
        <taxon>Bacteria</taxon>
        <taxon>Bacillati</taxon>
        <taxon>Bacillota</taxon>
        <taxon>Bacilli</taxon>
        <taxon>Lactobacillales</taxon>
        <taxon>Lactobacillaceae</taxon>
        <taxon>Ligilactobacillus</taxon>
    </lineage>
</organism>
<dbReference type="PANTHER" id="PTHR10210:SF41">
    <property type="entry name" value="RIBOSE-PHOSPHATE PYROPHOSPHOKINASE 1, CHLOROPLASTIC"/>
    <property type="match status" value="1"/>
</dbReference>
<dbReference type="InterPro" id="IPR029099">
    <property type="entry name" value="Pribosyltran_N"/>
</dbReference>
<feature type="binding site" evidence="12">
    <location>
        <position position="191"/>
    </location>
    <ligand>
        <name>Mg(2+)</name>
        <dbReference type="ChEBI" id="CHEBI:18420"/>
    </ligand>
</feature>
<dbReference type="SUPFAM" id="SSF53271">
    <property type="entry name" value="PRTase-like"/>
    <property type="match status" value="2"/>
</dbReference>
<keyword evidence="12" id="KW-0963">Cytoplasm</keyword>
<evidence type="ECO:0000313" key="14">
    <source>
        <dbReference type="EMBL" id="KRN80698.1"/>
    </source>
</evidence>
<feature type="binding site" evidence="12">
    <location>
        <position position="240"/>
    </location>
    <ligand>
        <name>D-ribose 5-phosphate</name>
        <dbReference type="ChEBI" id="CHEBI:78346"/>
    </ligand>
</feature>
<comment type="function">
    <text evidence="10 12">Involved in the biosynthesis of the central metabolite phospho-alpha-D-ribosyl-1-pyrophosphate (PRPP) via the transfer of pyrophosphoryl group from ATP to 1-hydroxyl of ribose-5-phosphate (Rib-5-P).</text>
</comment>
<feature type="binding site" evidence="12">
    <location>
        <position position="151"/>
    </location>
    <ligand>
        <name>Mg(2+)</name>
        <dbReference type="ChEBI" id="CHEBI:18420"/>
    </ligand>
</feature>
<dbReference type="InterPro" id="IPR029057">
    <property type="entry name" value="PRTase-like"/>
</dbReference>
<evidence type="ECO:0000256" key="6">
    <source>
        <dbReference type="ARBA" id="ARBA00022777"/>
    </source>
</evidence>
<dbReference type="Pfam" id="PF13793">
    <property type="entry name" value="Pribosyltran_N"/>
    <property type="match status" value="1"/>
</dbReference>
<dbReference type="GO" id="GO:0005737">
    <property type="term" value="C:cytoplasm"/>
    <property type="evidence" value="ECO:0007669"/>
    <property type="project" value="UniProtKB-SubCell"/>
</dbReference>
<dbReference type="GO" id="GO:0005524">
    <property type="term" value="F:ATP binding"/>
    <property type="evidence" value="ECO:0007669"/>
    <property type="project" value="UniProtKB-KW"/>
</dbReference>
<evidence type="ECO:0000256" key="2">
    <source>
        <dbReference type="ARBA" id="ARBA00022679"/>
    </source>
</evidence>
<name>A0A0R2K2C7_9LACO</name>
<evidence type="ECO:0000256" key="12">
    <source>
        <dbReference type="HAMAP-Rule" id="MF_00583"/>
    </source>
</evidence>
<dbReference type="AlphaFoldDB" id="A0A0R2K2C7"/>
<evidence type="ECO:0000256" key="4">
    <source>
        <dbReference type="ARBA" id="ARBA00022727"/>
    </source>
</evidence>
<dbReference type="GO" id="GO:0002189">
    <property type="term" value="C:ribose phosphate diphosphokinase complex"/>
    <property type="evidence" value="ECO:0007669"/>
    <property type="project" value="TreeGrafter"/>
</dbReference>
<evidence type="ECO:0000256" key="7">
    <source>
        <dbReference type="ARBA" id="ARBA00022840"/>
    </source>
</evidence>
<evidence type="ECO:0000256" key="10">
    <source>
        <dbReference type="ARBA" id="ARBA00054914"/>
    </source>
</evidence>
<reference evidence="14 15" key="1">
    <citation type="journal article" date="2015" name="Genome Announc.">
        <title>Expanding the biotechnology potential of lactobacilli through comparative genomics of 213 strains and associated genera.</title>
        <authorList>
            <person name="Sun Z."/>
            <person name="Harris H.M."/>
            <person name="McCann A."/>
            <person name="Guo C."/>
            <person name="Argimon S."/>
            <person name="Zhang W."/>
            <person name="Yang X."/>
            <person name="Jeffery I.B."/>
            <person name="Cooney J.C."/>
            <person name="Kagawa T.F."/>
            <person name="Liu W."/>
            <person name="Song Y."/>
            <person name="Salvetti E."/>
            <person name="Wrobel A."/>
            <person name="Rasinkangas P."/>
            <person name="Parkhill J."/>
            <person name="Rea M.C."/>
            <person name="O'Sullivan O."/>
            <person name="Ritari J."/>
            <person name="Douillard F.P."/>
            <person name="Paul Ross R."/>
            <person name="Yang R."/>
            <person name="Briner A.E."/>
            <person name="Felis G.E."/>
            <person name="de Vos W.M."/>
            <person name="Barrangou R."/>
            <person name="Klaenhammer T.R."/>
            <person name="Caufield P.W."/>
            <person name="Cui Y."/>
            <person name="Zhang H."/>
            <person name="O'Toole P.W."/>
        </authorList>
    </citation>
    <scope>NUCLEOTIDE SEQUENCE [LARGE SCALE GENOMIC DNA]</scope>
    <source>
        <strain evidence="14 15">DSM 15353</strain>
    </source>
</reference>
<evidence type="ECO:0000256" key="3">
    <source>
        <dbReference type="ARBA" id="ARBA00022723"/>
    </source>
</evidence>
<feature type="active site" evidence="12">
    <location>
        <position position="214"/>
    </location>
</feature>
<dbReference type="HAMAP" id="MF_00583_B">
    <property type="entry name" value="RibP_PPkinase_B"/>
    <property type="match status" value="1"/>
</dbReference>
<evidence type="ECO:0000256" key="1">
    <source>
        <dbReference type="ARBA" id="ARBA00004996"/>
    </source>
</evidence>
<keyword evidence="5 12" id="KW-0547">Nucleotide-binding</keyword>
<evidence type="ECO:0000256" key="11">
    <source>
        <dbReference type="ARBA" id="ARBA00061444"/>
    </source>
</evidence>
<dbReference type="EC" id="2.7.6.1" evidence="12"/>
<dbReference type="InterPro" id="IPR037515">
    <property type="entry name" value="Rib-P_diPkinase_bac"/>
</dbReference>
<keyword evidence="2 12" id="KW-0808">Transferase</keyword>
<gene>
    <name evidence="12" type="primary">prs</name>
    <name evidence="14" type="ORF">IV43_GL000272</name>
</gene>
<comment type="pathway">
    <text evidence="1 12">Metabolic intermediate biosynthesis; 5-phospho-alpha-D-ribose 1-diphosphate biosynthesis; 5-phospho-alpha-D-ribose 1-diphosphate from D-ribose 5-phosphate (route I): step 1/1.</text>
</comment>
<proteinExistence type="inferred from homology"/>
<feature type="domain" description="Ribose-phosphate pyrophosphokinase N-terminal" evidence="13">
    <location>
        <begin position="25"/>
        <end position="141"/>
    </location>
</feature>
<evidence type="ECO:0000313" key="15">
    <source>
        <dbReference type="Proteomes" id="UP000051491"/>
    </source>
</evidence>
<dbReference type="GO" id="GO:0016301">
    <property type="term" value="F:kinase activity"/>
    <property type="evidence" value="ECO:0007669"/>
    <property type="project" value="UniProtKB-KW"/>
</dbReference>
<keyword evidence="3 12" id="KW-0479">Metal-binding</keyword>
<comment type="caution">
    <text evidence="12">Lacks conserved residue(s) required for the propagation of feature annotation.</text>
</comment>
<dbReference type="NCBIfam" id="TIGR01251">
    <property type="entry name" value="ribP_PPkin"/>
    <property type="match status" value="1"/>
</dbReference>
<dbReference type="EMBL" id="JQBK01000115">
    <property type="protein sequence ID" value="KRN80698.1"/>
    <property type="molecule type" value="Genomic_DNA"/>
</dbReference>
<keyword evidence="4 12" id="KW-0545">Nucleotide biosynthesis</keyword>
<comment type="caution">
    <text evidence="14">The sequence shown here is derived from an EMBL/GenBank/DDBJ whole genome shotgun (WGS) entry which is preliminary data.</text>
</comment>
<dbReference type="UniPathway" id="UPA00087">
    <property type="reaction ID" value="UER00172"/>
</dbReference>
<dbReference type="GO" id="GO:0006015">
    <property type="term" value="P:5-phosphoribose 1-diphosphate biosynthetic process"/>
    <property type="evidence" value="ECO:0007669"/>
    <property type="project" value="UniProtKB-UniRule"/>
</dbReference>
<comment type="catalytic activity">
    <reaction evidence="9 12">
        <text>D-ribose 5-phosphate + ATP = 5-phospho-alpha-D-ribose 1-diphosphate + AMP + H(+)</text>
        <dbReference type="Rhea" id="RHEA:15609"/>
        <dbReference type="ChEBI" id="CHEBI:15378"/>
        <dbReference type="ChEBI" id="CHEBI:30616"/>
        <dbReference type="ChEBI" id="CHEBI:58017"/>
        <dbReference type="ChEBI" id="CHEBI:78346"/>
        <dbReference type="ChEBI" id="CHEBI:456215"/>
        <dbReference type="EC" id="2.7.6.1"/>
    </reaction>
</comment>
<keyword evidence="6 12" id="KW-0418">Kinase</keyword>
<dbReference type="Gene3D" id="3.40.50.2020">
    <property type="match status" value="2"/>
</dbReference>
<feature type="binding site" evidence="12">
    <location>
        <begin position="58"/>
        <end position="60"/>
    </location>
    <ligand>
        <name>ATP</name>
        <dbReference type="ChEBI" id="CHEBI:30616"/>
    </ligand>
</feature>
<dbReference type="GO" id="GO:0004749">
    <property type="term" value="F:ribose phosphate diphosphokinase activity"/>
    <property type="evidence" value="ECO:0007669"/>
    <property type="project" value="UniProtKB-UniRule"/>
</dbReference>
<protein>
    <recommendedName>
        <fullName evidence="12">Ribose-phosphate pyrophosphokinase</fullName>
        <shortName evidence="12">RPPK</shortName>
        <ecNumber evidence="12">2.7.6.1</ecNumber>
    </recommendedName>
    <alternativeName>
        <fullName evidence="12">5-phospho-D-ribosyl alpha-1-diphosphate synthase</fullName>
    </alternativeName>
    <alternativeName>
        <fullName evidence="12">Phosphoribosyl diphosphate synthase</fullName>
    </alternativeName>
    <alternativeName>
        <fullName evidence="12">Phosphoribosyl pyrophosphate synthase</fullName>
        <shortName evidence="12">P-Rib-PP synthase</shortName>
        <shortName evidence="12">PRPP synthase</shortName>
        <shortName evidence="12">PRPPase</shortName>
    </alternativeName>
</protein>
<keyword evidence="8 12" id="KW-0460">Magnesium</keyword>
<dbReference type="InterPro" id="IPR000836">
    <property type="entry name" value="PRTase_dom"/>
</dbReference>
<dbReference type="NCBIfam" id="NF002320">
    <property type="entry name" value="PRK01259.1"/>
    <property type="match status" value="1"/>
</dbReference>
<evidence type="ECO:0000256" key="5">
    <source>
        <dbReference type="ARBA" id="ARBA00022741"/>
    </source>
</evidence>
<dbReference type="Proteomes" id="UP000051491">
    <property type="component" value="Unassembled WGS sequence"/>
</dbReference>
<dbReference type="CDD" id="cd06223">
    <property type="entry name" value="PRTases_typeI"/>
    <property type="match status" value="1"/>
</dbReference>
<dbReference type="SMART" id="SM01400">
    <property type="entry name" value="Pribosyltran_N"/>
    <property type="match status" value="1"/>
</dbReference>
<dbReference type="Pfam" id="PF14572">
    <property type="entry name" value="Pribosyl_synth"/>
    <property type="match status" value="1"/>
</dbReference>
<keyword evidence="7 12" id="KW-0067">ATP-binding</keyword>
<dbReference type="PANTHER" id="PTHR10210">
    <property type="entry name" value="RIBOSE-PHOSPHATE DIPHOSPHOKINASE FAMILY MEMBER"/>
    <property type="match status" value="1"/>
</dbReference>
<accession>A0A0R2K2C7</accession>
<dbReference type="FunFam" id="3.40.50.2020:FF:000001">
    <property type="entry name" value="Ribose-phosphate pyrophosphokinase"/>
    <property type="match status" value="1"/>
</dbReference>
<comment type="cofactor">
    <cofactor evidence="12">
        <name>Mg(2+)</name>
        <dbReference type="ChEBI" id="CHEBI:18420"/>
    </cofactor>
    <text evidence="12">Binds 2 Mg(2+) ions per subunit.</text>
</comment>
<sequence length="338" mass="36834">MVFVDFQPDKIVVEDQLIMQENAGIKLFALNGNPELAKKIADQMGVTLCQASVKHFSDGEIQVNIDDSVRGDDVFVIQSISEPVNENFMELMVMMDALRRASAGSINAVIPYYGYARADRKARSREPITAKLIANFIQLAGADRVITMDLHAGQLQGFFNCPVDHLLAIYAQAQYFKDSGIADDVVVVAPDHNGVKAARNLAELLKAPIAIVDKRDDTRIDPKSAMVIGDVAGHQCIVFDDLIDTGGKALDAGLALKAAGAGDIYACATHPILSGNASEELKESEYKEIVVTDTIQIPEQKQFDKLKVLSIAPIFAKALTLIYHNQSVDTLFSKKDNI</sequence>
<dbReference type="GO" id="GO:0000287">
    <property type="term" value="F:magnesium ion binding"/>
    <property type="evidence" value="ECO:0007669"/>
    <property type="project" value="UniProtKB-UniRule"/>
</dbReference>
<dbReference type="InterPro" id="IPR005946">
    <property type="entry name" value="Rib-P_diPkinase"/>
</dbReference>
<dbReference type="PATRIC" id="fig|89059.3.peg.275"/>
<evidence type="ECO:0000256" key="8">
    <source>
        <dbReference type="ARBA" id="ARBA00022842"/>
    </source>
</evidence>
<comment type="subunit">
    <text evidence="12">Homohexamer.</text>
</comment>
<dbReference type="STRING" id="89059.LAC1533_0522"/>
<comment type="subcellular location">
    <subcellularLocation>
        <location evidence="12">Cytoplasm</location>
    </subcellularLocation>
</comment>
<evidence type="ECO:0000259" key="13">
    <source>
        <dbReference type="Pfam" id="PF13793"/>
    </source>
</evidence>
<comment type="similarity">
    <text evidence="11 12">Belongs to the ribose-phosphate pyrophosphokinase family. Class I subfamily.</text>
</comment>
<dbReference type="GO" id="GO:0006164">
    <property type="term" value="P:purine nucleotide biosynthetic process"/>
    <property type="evidence" value="ECO:0007669"/>
    <property type="project" value="TreeGrafter"/>
</dbReference>
<evidence type="ECO:0000256" key="9">
    <source>
        <dbReference type="ARBA" id="ARBA00049535"/>
    </source>
</evidence>